<dbReference type="InterPro" id="IPR016161">
    <property type="entry name" value="Ald_DH/histidinol_DH"/>
</dbReference>
<sequence length="475" mass="51216">MDFDSDYRLTIGGALRAASKTFSVINPATGRAFAEAPDASRSDLDDAVAAARSAFAGWASTPHKERAELVTKLADQVEAEADPFSRLLTAEQGKPQSEAKREVLGLVAWLKAAASWDIPVHIHEDSEDRYCETRHVPIGVVGAIAPWNYPLLLAAFKLGPALTTGNCVVLKPSPFTPLSTLRLGELANSLLPSGVLNVLSGGDDLGPWLTSHPGIDKVAFTGSTATGKRVMASAAETLKRITLELGGNDPSIVMHDVDPVALAPKLFWASFGNSGQVCLASKRVYVHADIYSEVRDALVQFASGVKIGNGINEGMQLGPINNRVQYERIMRLIEESKAQDLNFALGGEVPECEGYFIPPIIIDNPPEDARIVCEEQFGPIVPLIWFEDYNDAIRRANASEYGLGATIWAGDENAGWALAQRIDAGNVWVNESRPLSPVVPFAGHKQSGFGVENGLEGLLEYTIPKTMSRRRSLSD</sequence>
<dbReference type="Gene3D" id="3.40.605.10">
    <property type="entry name" value="Aldehyde Dehydrogenase, Chain A, domain 1"/>
    <property type="match status" value="1"/>
</dbReference>
<dbReference type="InterPro" id="IPR029510">
    <property type="entry name" value="Ald_DH_CS_GLU"/>
</dbReference>
<dbReference type="InterPro" id="IPR015590">
    <property type="entry name" value="Aldehyde_DH_dom"/>
</dbReference>
<accession>A0A850H9M7</accession>
<dbReference type="InterPro" id="IPR016160">
    <property type="entry name" value="Ald_DH_CS_CYS"/>
</dbReference>
<dbReference type="Pfam" id="PF00171">
    <property type="entry name" value="Aldedh"/>
    <property type="match status" value="1"/>
</dbReference>
<keyword evidence="2 4" id="KW-0560">Oxidoreductase</keyword>
<evidence type="ECO:0000259" key="5">
    <source>
        <dbReference type="Pfam" id="PF00171"/>
    </source>
</evidence>
<evidence type="ECO:0000256" key="4">
    <source>
        <dbReference type="RuleBase" id="RU003345"/>
    </source>
</evidence>
<dbReference type="PANTHER" id="PTHR11699">
    <property type="entry name" value="ALDEHYDE DEHYDROGENASE-RELATED"/>
    <property type="match status" value="1"/>
</dbReference>
<proteinExistence type="inferred from homology"/>
<dbReference type="Gene3D" id="3.40.309.10">
    <property type="entry name" value="Aldehyde Dehydrogenase, Chain A, domain 2"/>
    <property type="match status" value="1"/>
</dbReference>
<protein>
    <submittedName>
        <fullName evidence="6">Aldehyde dehydrogenase family protein</fullName>
    </submittedName>
</protein>
<feature type="active site" evidence="3">
    <location>
        <position position="244"/>
    </location>
</feature>
<evidence type="ECO:0000256" key="1">
    <source>
        <dbReference type="ARBA" id="ARBA00009986"/>
    </source>
</evidence>
<dbReference type="PROSITE" id="PS00070">
    <property type="entry name" value="ALDEHYDE_DEHYDR_CYS"/>
    <property type="match status" value="1"/>
</dbReference>
<evidence type="ECO:0000256" key="2">
    <source>
        <dbReference type="ARBA" id="ARBA00023002"/>
    </source>
</evidence>
<evidence type="ECO:0000313" key="6">
    <source>
        <dbReference type="EMBL" id="NVE96034.1"/>
    </source>
</evidence>
<dbReference type="GO" id="GO:0016620">
    <property type="term" value="F:oxidoreductase activity, acting on the aldehyde or oxo group of donors, NAD or NADP as acceptor"/>
    <property type="evidence" value="ECO:0007669"/>
    <property type="project" value="InterPro"/>
</dbReference>
<dbReference type="InterPro" id="IPR016162">
    <property type="entry name" value="Ald_DH_N"/>
</dbReference>
<dbReference type="FunFam" id="3.40.605.10:FF:000007">
    <property type="entry name" value="NAD/NADP-dependent betaine aldehyde dehydrogenase"/>
    <property type="match status" value="1"/>
</dbReference>
<comment type="similarity">
    <text evidence="1 4">Belongs to the aldehyde dehydrogenase family.</text>
</comment>
<evidence type="ECO:0000256" key="3">
    <source>
        <dbReference type="PROSITE-ProRule" id="PRU10007"/>
    </source>
</evidence>
<reference evidence="6 7" key="1">
    <citation type="submission" date="2020-06" db="EMBL/GenBank/DDBJ databases">
        <title>Altererythrobacter lutimaris sp. nov., a marine bacterium isolated from a tidal flat.</title>
        <authorList>
            <person name="Kim D."/>
            <person name="Yoo Y."/>
            <person name="Kim J.-J."/>
        </authorList>
    </citation>
    <scope>NUCLEOTIDE SEQUENCE [LARGE SCALE GENOMIC DNA]</scope>
    <source>
        <strain evidence="6 7">JGD-16</strain>
    </source>
</reference>
<organism evidence="6 7">
    <name type="scientific">Altererythrobacter lutimaris</name>
    <dbReference type="NCBI Taxonomy" id="2743979"/>
    <lineage>
        <taxon>Bacteria</taxon>
        <taxon>Pseudomonadati</taxon>
        <taxon>Pseudomonadota</taxon>
        <taxon>Alphaproteobacteria</taxon>
        <taxon>Sphingomonadales</taxon>
        <taxon>Erythrobacteraceae</taxon>
        <taxon>Altererythrobacter</taxon>
    </lineage>
</organism>
<dbReference type="EMBL" id="JABWTA010000001">
    <property type="protein sequence ID" value="NVE96034.1"/>
    <property type="molecule type" value="Genomic_DNA"/>
</dbReference>
<gene>
    <name evidence="6" type="ORF">HUO12_14105</name>
</gene>
<keyword evidence="7" id="KW-1185">Reference proteome</keyword>
<comment type="caution">
    <text evidence="6">The sequence shown here is derived from an EMBL/GenBank/DDBJ whole genome shotgun (WGS) entry which is preliminary data.</text>
</comment>
<feature type="domain" description="Aldehyde dehydrogenase" evidence="5">
    <location>
        <begin position="18"/>
        <end position="466"/>
    </location>
</feature>
<dbReference type="PROSITE" id="PS00687">
    <property type="entry name" value="ALDEHYDE_DEHYDR_GLU"/>
    <property type="match status" value="1"/>
</dbReference>
<name>A0A850H9M7_9SPHN</name>
<dbReference type="InterPro" id="IPR016163">
    <property type="entry name" value="Ald_DH_C"/>
</dbReference>
<dbReference type="InterPro" id="IPR044086">
    <property type="entry name" value="LUC3-like"/>
</dbReference>
<evidence type="ECO:0000313" key="7">
    <source>
        <dbReference type="Proteomes" id="UP000546031"/>
    </source>
</evidence>
<dbReference type="SUPFAM" id="SSF53720">
    <property type="entry name" value="ALDH-like"/>
    <property type="match status" value="1"/>
</dbReference>
<dbReference type="Proteomes" id="UP000546031">
    <property type="component" value="Unassembled WGS sequence"/>
</dbReference>
<dbReference type="CDD" id="cd07106">
    <property type="entry name" value="ALDH_AldA-AAD23400"/>
    <property type="match status" value="1"/>
</dbReference>
<dbReference type="AlphaFoldDB" id="A0A850H9M7"/>